<dbReference type="CDD" id="cd05471">
    <property type="entry name" value="pepsin_like"/>
    <property type="match status" value="1"/>
</dbReference>
<proteinExistence type="inferred from homology"/>
<accession>A0A9P5Y5D3</accession>
<feature type="region of interest" description="Disordered" evidence="2">
    <location>
        <begin position="576"/>
        <end position="607"/>
    </location>
</feature>
<dbReference type="InterPro" id="IPR033121">
    <property type="entry name" value="PEPTIDASE_A1"/>
</dbReference>
<dbReference type="EMBL" id="MU150282">
    <property type="protein sequence ID" value="KAF9461596.1"/>
    <property type="molecule type" value="Genomic_DNA"/>
</dbReference>
<sequence length="765" mass="81499">MSRRWKGKGRAEPVQPEGPGGAEGIVLPLQVTGTGVFDIAYTIELTVGENQQKLSVQVDTGSSDLWITSRSCSSSLCRQTNGHSYDPSGSTNTDTDFKIDYLQGSVSGPVVWDKVELGGYSIENQALAAANSVSNEPLSSLFTGILGLALPLNSIIAENIPPLTTNAPDGAAWASNLFSITPSNLAPAARFLSMALERPGTTAIPSLLGIGRHPAALVPDPSKIHYSTLVAERSGTLFWKVGVRAITVYTNGEKKQVALGRSNSGAVYPSAVLDSGVPLILTTRAIANAIYGAIDIAPAQDGQYYVPCNVPLNLTITLDDRPETPIHPLDLTAEPQGDGRATFCTGLIQAADNVLAVPNSLIGDMILGVPFMRNTYTVMAYAIPDENGTFPVAPPVDDGNGNGNNNGESSRPIRPMLGLLPLTDPAQALDEFNRVRVLNQPIQSGAPPAVGGGMNGHDTVGPKKLSVGLIVLVSLVGFFALCFLLFGIRWFLFRRRFKRDAMRNGGDESAGLGVLALGPATDRKEMGGYMLARRGSRDTGRGRDDEPSEDTLRRLRYESYVKQQTLVGDMGAAKMGSDELGYRNGKPEGDYHDPWDPKTGLGLGKDGGEWGDDTLVATGGAKIGHDVVREISLPSDTDTEPVRDEAAYGQQNHDRDSRHDDRHDDSDGVQERRGTPAHQRVPSVVIPLLLPGHGRTDSEDDVDEFGVVHRGPDNGASMAGVGTAARAGRIDPALRQSVVSAGSVYSTDGRYPNLRRMSGAHDDLR</sequence>
<dbReference type="PRINTS" id="PR00792">
    <property type="entry name" value="PEPSIN"/>
</dbReference>
<feature type="compositionally biased region" description="Basic and acidic residues" evidence="2">
    <location>
        <begin position="576"/>
        <end position="596"/>
    </location>
</feature>
<evidence type="ECO:0000256" key="3">
    <source>
        <dbReference type="SAM" id="Phobius"/>
    </source>
</evidence>
<dbReference type="InterPro" id="IPR034164">
    <property type="entry name" value="Pepsin-like_dom"/>
</dbReference>
<dbReference type="PANTHER" id="PTHR47966">
    <property type="entry name" value="BETA-SITE APP-CLEAVING ENZYME, ISOFORM A-RELATED"/>
    <property type="match status" value="1"/>
</dbReference>
<organism evidence="5 6">
    <name type="scientific">Collybia nuda</name>
    <dbReference type="NCBI Taxonomy" id="64659"/>
    <lineage>
        <taxon>Eukaryota</taxon>
        <taxon>Fungi</taxon>
        <taxon>Dikarya</taxon>
        <taxon>Basidiomycota</taxon>
        <taxon>Agaricomycotina</taxon>
        <taxon>Agaricomycetes</taxon>
        <taxon>Agaricomycetidae</taxon>
        <taxon>Agaricales</taxon>
        <taxon>Tricholomatineae</taxon>
        <taxon>Clitocybaceae</taxon>
        <taxon>Collybia</taxon>
    </lineage>
</organism>
<comment type="caution">
    <text evidence="5">The sequence shown here is derived from an EMBL/GenBank/DDBJ whole genome shotgun (WGS) entry which is preliminary data.</text>
</comment>
<feature type="compositionally biased region" description="Basic and acidic residues" evidence="2">
    <location>
        <begin position="640"/>
        <end position="674"/>
    </location>
</feature>
<dbReference type="InterPro" id="IPR021109">
    <property type="entry name" value="Peptidase_aspartic_dom_sf"/>
</dbReference>
<keyword evidence="3" id="KW-0472">Membrane</keyword>
<reference evidence="5" key="1">
    <citation type="submission" date="2020-11" db="EMBL/GenBank/DDBJ databases">
        <authorList>
            <consortium name="DOE Joint Genome Institute"/>
            <person name="Ahrendt S."/>
            <person name="Riley R."/>
            <person name="Andreopoulos W."/>
            <person name="Labutti K."/>
            <person name="Pangilinan J."/>
            <person name="Ruiz-Duenas F.J."/>
            <person name="Barrasa J.M."/>
            <person name="Sanchez-Garcia M."/>
            <person name="Camarero S."/>
            <person name="Miyauchi S."/>
            <person name="Serrano A."/>
            <person name="Linde D."/>
            <person name="Babiker R."/>
            <person name="Drula E."/>
            <person name="Ayuso-Fernandez I."/>
            <person name="Pacheco R."/>
            <person name="Padilla G."/>
            <person name="Ferreira P."/>
            <person name="Barriuso J."/>
            <person name="Kellner H."/>
            <person name="Castanera R."/>
            <person name="Alfaro M."/>
            <person name="Ramirez L."/>
            <person name="Pisabarro A.G."/>
            <person name="Kuo A."/>
            <person name="Tritt A."/>
            <person name="Lipzen A."/>
            <person name="He G."/>
            <person name="Yan M."/>
            <person name="Ng V."/>
            <person name="Cullen D."/>
            <person name="Martin F."/>
            <person name="Rosso M.-N."/>
            <person name="Henrissat B."/>
            <person name="Hibbett D."/>
            <person name="Martinez A.T."/>
            <person name="Grigoriev I.V."/>
        </authorList>
    </citation>
    <scope>NUCLEOTIDE SEQUENCE</scope>
    <source>
        <strain evidence="5">CBS 247.69</strain>
    </source>
</reference>
<dbReference type="InterPro" id="IPR001461">
    <property type="entry name" value="Aspartic_peptidase_A1"/>
</dbReference>
<gene>
    <name evidence="5" type="ORF">BDZ94DRAFT_1323255</name>
</gene>
<evidence type="ECO:0000256" key="2">
    <source>
        <dbReference type="SAM" id="MobiDB-lite"/>
    </source>
</evidence>
<dbReference type="OrthoDB" id="2747330at2759"/>
<name>A0A9P5Y5D3_9AGAR</name>
<keyword evidence="6" id="KW-1185">Reference proteome</keyword>
<feature type="compositionally biased region" description="Basic and acidic residues" evidence="2">
    <location>
        <begin position="535"/>
        <end position="551"/>
    </location>
</feature>
<dbReference type="AlphaFoldDB" id="A0A9P5Y5D3"/>
<dbReference type="PROSITE" id="PS51767">
    <property type="entry name" value="PEPTIDASE_A1"/>
    <property type="match status" value="1"/>
</dbReference>
<dbReference type="Proteomes" id="UP000807353">
    <property type="component" value="Unassembled WGS sequence"/>
</dbReference>
<feature type="region of interest" description="Disordered" evidence="2">
    <location>
        <begin position="1"/>
        <end position="22"/>
    </location>
</feature>
<evidence type="ECO:0000313" key="5">
    <source>
        <dbReference type="EMBL" id="KAF9461596.1"/>
    </source>
</evidence>
<feature type="region of interest" description="Disordered" evidence="2">
    <location>
        <begin position="632"/>
        <end position="682"/>
    </location>
</feature>
<dbReference type="Pfam" id="PF00026">
    <property type="entry name" value="Asp"/>
    <property type="match status" value="2"/>
</dbReference>
<keyword evidence="3" id="KW-0812">Transmembrane</keyword>
<evidence type="ECO:0000259" key="4">
    <source>
        <dbReference type="PROSITE" id="PS51767"/>
    </source>
</evidence>
<dbReference type="SUPFAM" id="SSF50630">
    <property type="entry name" value="Acid proteases"/>
    <property type="match status" value="1"/>
</dbReference>
<comment type="similarity">
    <text evidence="1">Belongs to the peptidase A1 family.</text>
</comment>
<feature type="region of interest" description="Disordered" evidence="2">
    <location>
        <begin position="744"/>
        <end position="765"/>
    </location>
</feature>
<feature type="region of interest" description="Disordered" evidence="2">
    <location>
        <begin position="532"/>
        <end position="551"/>
    </location>
</feature>
<protein>
    <submittedName>
        <fullName evidence="5">Aspartic peptidase domain-containing protein</fullName>
    </submittedName>
</protein>
<feature type="domain" description="Peptidase A1" evidence="4">
    <location>
        <begin position="41"/>
        <end position="393"/>
    </location>
</feature>
<dbReference type="Gene3D" id="2.40.70.10">
    <property type="entry name" value="Acid Proteases"/>
    <property type="match status" value="2"/>
</dbReference>
<evidence type="ECO:0000313" key="6">
    <source>
        <dbReference type="Proteomes" id="UP000807353"/>
    </source>
</evidence>
<feature type="transmembrane region" description="Helical" evidence="3">
    <location>
        <begin position="467"/>
        <end position="492"/>
    </location>
</feature>
<keyword evidence="3" id="KW-1133">Transmembrane helix</keyword>
<evidence type="ECO:0000256" key="1">
    <source>
        <dbReference type="ARBA" id="ARBA00007447"/>
    </source>
</evidence>
<dbReference type="PANTHER" id="PTHR47966:SF57">
    <property type="entry name" value="PEPTIDASE A1 DOMAIN-CONTAINING PROTEIN"/>
    <property type="match status" value="1"/>
</dbReference>
<dbReference type="GO" id="GO:0004190">
    <property type="term" value="F:aspartic-type endopeptidase activity"/>
    <property type="evidence" value="ECO:0007669"/>
    <property type="project" value="InterPro"/>
</dbReference>
<dbReference type="GO" id="GO:0006508">
    <property type="term" value="P:proteolysis"/>
    <property type="evidence" value="ECO:0007669"/>
    <property type="project" value="InterPro"/>
</dbReference>